<feature type="non-terminal residue" evidence="7">
    <location>
        <position position="317"/>
    </location>
</feature>
<dbReference type="Pfam" id="PF02540">
    <property type="entry name" value="NAD_synthase"/>
    <property type="match status" value="1"/>
</dbReference>
<dbReference type="Gene3D" id="3.40.50.620">
    <property type="entry name" value="HUPs"/>
    <property type="match status" value="1"/>
</dbReference>
<evidence type="ECO:0000256" key="1">
    <source>
        <dbReference type="ARBA" id="ARBA00004790"/>
    </source>
</evidence>
<dbReference type="GO" id="GO:0005737">
    <property type="term" value="C:cytoplasm"/>
    <property type="evidence" value="ECO:0007669"/>
    <property type="project" value="InterPro"/>
</dbReference>
<dbReference type="GO" id="GO:0004359">
    <property type="term" value="F:glutaminase activity"/>
    <property type="evidence" value="ECO:0007669"/>
    <property type="project" value="InterPro"/>
</dbReference>
<dbReference type="PANTHER" id="PTHR23090">
    <property type="entry name" value="NH 3 /GLUTAMINE-DEPENDENT NAD + SYNTHETASE"/>
    <property type="match status" value="1"/>
</dbReference>
<keyword evidence="8" id="KW-1185">Reference proteome</keyword>
<evidence type="ECO:0000256" key="3">
    <source>
        <dbReference type="ARBA" id="ARBA00022741"/>
    </source>
</evidence>
<proteinExistence type="predicted"/>
<gene>
    <name evidence="7" type="ORF">N0V84_012521</name>
</gene>
<name>A0A9W8VZQ8_9HYPO</name>
<dbReference type="OrthoDB" id="2020662at2759"/>
<evidence type="ECO:0000259" key="6">
    <source>
        <dbReference type="Pfam" id="PF02540"/>
    </source>
</evidence>
<organism evidence="7 8">
    <name type="scientific">Fusarium piperis</name>
    <dbReference type="NCBI Taxonomy" id="1435070"/>
    <lineage>
        <taxon>Eukaryota</taxon>
        <taxon>Fungi</taxon>
        <taxon>Dikarya</taxon>
        <taxon>Ascomycota</taxon>
        <taxon>Pezizomycotina</taxon>
        <taxon>Sordariomycetes</taxon>
        <taxon>Hypocreomycetidae</taxon>
        <taxon>Hypocreales</taxon>
        <taxon>Nectriaceae</taxon>
        <taxon>Fusarium</taxon>
        <taxon>Fusarium solani species complex</taxon>
    </lineage>
</organism>
<keyword evidence="3" id="KW-0547">Nucleotide-binding</keyword>
<dbReference type="InterPro" id="IPR022310">
    <property type="entry name" value="NAD/GMP_synthase"/>
</dbReference>
<dbReference type="SUPFAM" id="SSF52402">
    <property type="entry name" value="Adenine nucleotide alpha hydrolases-like"/>
    <property type="match status" value="1"/>
</dbReference>
<dbReference type="InterPro" id="IPR014729">
    <property type="entry name" value="Rossmann-like_a/b/a_fold"/>
</dbReference>
<evidence type="ECO:0000313" key="8">
    <source>
        <dbReference type="Proteomes" id="UP001140502"/>
    </source>
</evidence>
<dbReference type="AlphaFoldDB" id="A0A9W8VZQ8"/>
<dbReference type="InterPro" id="IPR003694">
    <property type="entry name" value="NAD_synthase"/>
</dbReference>
<comment type="pathway">
    <text evidence="1">Cofactor biosynthesis; NAD(+) biosynthesis.</text>
</comment>
<evidence type="ECO:0000256" key="5">
    <source>
        <dbReference type="ARBA" id="ARBA00023027"/>
    </source>
</evidence>
<keyword evidence="5" id="KW-0520">NAD</keyword>
<accession>A0A9W8VZQ8</accession>
<dbReference type="GO" id="GO:0005524">
    <property type="term" value="F:ATP binding"/>
    <property type="evidence" value="ECO:0007669"/>
    <property type="project" value="UniProtKB-KW"/>
</dbReference>
<dbReference type="GO" id="GO:0003952">
    <property type="term" value="F:NAD+ synthase (glutamine-hydrolyzing) activity"/>
    <property type="evidence" value="ECO:0007669"/>
    <property type="project" value="InterPro"/>
</dbReference>
<dbReference type="PANTHER" id="PTHR23090:SF9">
    <property type="entry name" value="GLUTAMINE-DEPENDENT NAD(+) SYNTHETASE"/>
    <property type="match status" value="1"/>
</dbReference>
<dbReference type="EMBL" id="JAPEUR010000643">
    <property type="protein sequence ID" value="KAJ4307750.1"/>
    <property type="molecule type" value="Genomic_DNA"/>
</dbReference>
<feature type="domain" description="NAD/GMP synthase" evidence="6">
    <location>
        <begin position="24"/>
        <end position="201"/>
    </location>
</feature>
<keyword evidence="4" id="KW-0067">ATP-binding</keyword>
<dbReference type="GO" id="GO:0009435">
    <property type="term" value="P:NAD+ biosynthetic process"/>
    <property type="evidence" value="ECO:0007669"/>
    <property type="project" value="InterPro"/>
</dbReference>
<dbReference type="CDD" id="cd00553">
    <property type="entry name" value="NAD_synthase"/>
    <property type="match status" value="1"/>
</dbReference>
<sequence length="317" mass="36126">VTKYGSTTLERLFGDSALPRTAQELCHRVLHTVYMGMSKQSSRETRQRAKDLSEAIGSYHIDLDIDSVYHAQKNLVKSSLGLDAKFKVEGGSEAENLMLQNIQARTRMVVRQPPWSKTSSFVPLRGYMTKYDCSSADINPIGSIDKAALRGFIAWAQVEFDMPCLEGFLTATPTAELEPVTEDYTQSDEADMGITYAELTAFGRLRKERKMGPLSMWQHLVHVWGKDRNKGPDDENPSLEPAEIAEKVKFFFAQYAITRHKATTLTPASNNDYSPDDNRFDLRPFLYPSFWQSWSFKRIDRELARMEKAREKTQSTL</sequence>
<reference evidence="7" key="1">
    <citation type="submission" date="2022-10" db="EMBL/GenBank/DDBJ databases">
        <title>Tapping the CABI collections for fungal endophytes: first genome assemblies for Collariella, Neodidymelliopsis, Ascochyta clinopodiicola, Didymella pomorum, Didymosphaeria variabile, Neocosmospora piperis and Neocucurbitaria cava.</title>
        <authorList>
            <person name="Hill R."/>
        </authorList>
    </citation>
    <scope>NUCLEOTIDE SEQUENCE</scope>
    <source>
        <strain evidence="7">IMI 366586</strain>
    </source>
</reference>
<comment type="caution">
    <text evidence="7">The sequence shown here is derived from an EMBL/GenBank/DDBJ whole genome shotgun (WGS) entry which is preliminary data.</text>
</comment>
<protein>
    <recommendedName>
        <fullName evidence="6">NAD/GMP synthase domain-containing protein</fullName>
    </recommendedName>
</protein>
<evidence type="ECO:0000256" key="4">
    <source>
        <dbReference type="ARBA" id="ARBA00022840"/>
    </source>
</evidence>
<evidence type="ECO:0000256" key="2">
    <source>
        <dbReference type="ARBA" id="ARBA00022598"/>
    </source>
</evidence>
<dbReference type="Proteomes" id="UP001140502">
    <property type="component" value="Unassembled WGS sequence"/>
</dbReference>
<keyword evidence="2" id="KW-0436">Ligase</keyword>
<evidence type="ECO:0000313" key="7">
    <source>
        <dbReference type="EMBL" id="KAJ4307750.1"/>
    </source>
</evidence>